<dbReference type="Proteomes" id="UP000268014">
    <property type="component" value="Unassembled WGS sequence"/>
</dbReference>
<accession>A0A0N4WS43</accession>
<feature type="compositionally biased region" description="Basic and acidic residues" evidence="5">
    <location>
        <begin position="91"/>
        <end position="101"/>
    </location>
</feature>
<dbReference type="InterPro" id="IPR007811">
    <property type="entry name" value="RPC4"/>
</dbReference>
<feature type="region of interest" description="Disordered" evidence="5">
    <location>
        <begin position="206"/>
        <end position="230"/>
    </location>
</feature>
<feature type="compositionally biased region" description="Basic and acidic residues" evidence="5">
    <location>
        <begin position="64"/>
        <end position="74"/>
    </location>
</feature>
<feature type="compositionally biased region" description="Basic residues" evidence="5">
    <location>
        <begin position="44"/>
        <end position="63"/>
    </location>
</feature>
<dbReference type="EMBL" id="UZAF01018527">
    <property type="protein sequence ID" value="VDO52448.1"/>
    <property type="molecule type" value="Genomic_DNA"/>
</dbReference>
<feature type="region of interest" description="Disordered" evidence="5">
    <location>
        <begin position="1"/>
        <end position="103"/>
    </location>
</feature>
<dbReference type="GO" id="GO:0005666">
    <property type="term" value="C:RNA polymerase III complex"/>
    <property type="evidence" value="ECO:0007669"/>
    <property type="project" value="InterPro"/>
</dbReference>
<evidence type="ECO:0000256" key="2">
    <source>
        <dbReference type="ARBA" id="ARBA00022478"/>
    </source>
</evidence>
<feature type="compositionally biased region" description="Low complexity" evidence="5">
    <location>
        <begin position="8"/>
        <end position="22"/>
    </location>
</feature>
<reference evidence="8" key="1">
    <citation type="submission" date="2017-02" db="UniProtKB">
        <authorList>
            <consortium name="WormBaseParasite"/>
        </authorList>
    </citation>
    <scope>IDENTIFICATION</scope>
</reference>
<name>A0A0N4WS43_HAEPC</name>
<dbReference type="GO" id="GO:0003677">
    <property type="term" value="F:DNA binding"/>
    <property type="evidence" value="ECO:0007669"/>
    <property type="project" value="InterPro"/>
</dbReference>
<dbReference type="PANTHER" id="PTHR13408:SF0">
    <property type="entry name" value="DNA-DIRECTED RNA POLYMERASE III SUBUNIT RPC4"/>
    <property type="match status" value="1"/>
</dbReference>
<reference evidence="6 7" key="2">
    <citation type="submission" date="2018-11" db="EMBL/GenBank/DDBJ databases">
        <authorList>
            <consortium name="Pathogen Informatics"/>
        </authorList>
    </citation>
    <scope>NUCLEOTIDE SEQUENCE [LARGE SCALE GENOMIC DNA]</scope>
    <source>
        <strain evidence="6 7">MHpl1</strain>
    </source>
</reference>
<proteinExistence type="predicted"/>
<organism evidence="8">
    <name type="scientific">Haemonchus placei</name>
    <name type="common">Barber's pole worm</name>
    <dbReference type="NCBI Taxonomy" id="6290"/>
    <lineage>
        <taxon>Eukaryota</taxon>
        <taxon>Metazoa</taxon>
        <taxon>Ecdysozoa</taxon>
        <taxon>Nematoda</taxon>
        <taxon>Chromadorea</taxon>
        <taxon>Rhabditida</taxon>
        <taxon>Rhabditina</taxon>
        <taxon>Rhabditomorpha</taxon>
        <taxon>Strongyloidea</taxon>
        <taxon>Trichostrongylidae</taxon>
        <taxon>Haemonchus</taxon>
    </lineage>
</organism>
<evidence type="ECO:0000256" key="3">
    <source>
        <dbReference type="ARBA" id="ARBA00023163"/>
    </source>
</evidence>
<dbReference type="Pfam" id="PF05132">
    <property type="entry name" value="RNA_pol_Rpc4"/>
    <property type="match status" value="1"/>
</dbReference>
<comment type="subcellular location">
    <subcellularLocation>
        <location evidence="1">Nucleus</location>
    </subcellularLocation>
</comment>
<dbReference type="GO" id="GO:0042797">
    <property type="term" value="P:tRNA transcription by RNA polymerase III"/>
    <property type="evidence" value="ECO:0007669"/>
    <property type="project" value="TreeGrafter"/>
</dbReference>
<dbReference type="PANTHER" id="PTHR13408">
    <property type="entry name" value="DNA-DIRECTED RNA POLYMERASE III"/>
    <property type="match status" value="1"/>
</dbReference>
<dbReference type="STRING" id="6290.A0A0N4WS43"/>
<evidence type="ECO:0000313" key="8">
    <source>
        <dbReference type="WBParaSite" id="HPLM_0001433501-mRNA-1"/>
    </source>
</evidence>
<evidence type="ECO:0000313" key="6">
    <source>
        <dbReference type="EMBL" id="VDO52448.1"/>
    </source>
</evidence>
<dbReference type="WBParaSite" id="HPLM_0001433501-mRNA-1">
    <property type="protein sequence ID" value="HPLM_0001433501-mRNA-1"/>
    <property type="gene ID" value="HPLM_0001433501"/>
</dbReference>
<dbReference type="AlphaFoldDB" id="A0A0N4WS43"/>
<dbReference type="OMA" id="IEQQGIF"/>
<keyword evidence="3" id="KW-0804">Transcription</keyword>
<dbReference type="OrthoDB" id="5836119at2759"/>
<evidence type="ECO:0000256" key="4">
    <source>
        <dbReference type="ARBA" id="ARBA00023242"/>
    </source>
</evidence>
<protein>
    <submittedName>
        <fullName evidence="8">E3 ubiquitin-protein ligase MYCBP2</fullName>
    </submittedName>
</protein>
<evidence type="ECO:0000256" key="1">
    <source>
        <dbReference type="ARBA" id="ARBA00004123"/>
    </source>
</evidence>
<keyword evidence="7" id="KW-1185">Reference proteome</keyword>
<evidence type="ECO:0000313" key="7">
    <source>
        <dbReference type="Proteomes" id="UP000268014"/>
    </source>
</evidence>
<keyword evidence="2" id="KW-0240">DNA-directed RNA polymerase</keyword>
<gene>
    <name evidence="6" type="ORF">HPLM_LOCUS14327</name>
</gene>
<keyword evidence="4" id="KW-0539">Nucleus</keyword>
<sequence>MLKLALASGMSSRGRPSGSKRGVLPNLSLAGKREDKTSAPVILPKRKKNERRPPHRGGRGRGRGGKDGGKERPGLIESSGIFSEGLSGADPGRRVKPKVESSDGGVVTGYVKQEPVPIEEDKKVGNVLSAYAGYEELWQSDDEGDLQELSELLRDGFISDYKCGTVLPHVLPLELQSQFIDLMDNSVKARILEEEEALKAEIDTDTKEHVHEEAGGDDEANEESPTLKHSRKAARILRNVLMSERRENELFMLQLPGILKVLSQEKPSEDKLVFNNCRPNGNAKVDATEGRLLPDSIEKATVEQLSLPSGRCIGKLVITKDGRVLLKSGGQTMDVAHTASEGQHQGVVMVETVPQSPDDYAMHNGSGRFGDSYGGGSGNRNAVYYMGNVRHNFTASLDWTQLRPVGAEPLHSRLPGNRHMNSVVSVELRMNDGAVCWQERYQINHLIITLSRGAIPKTDSRLEAGRPRTRAVAARFAQWIGTDHIDLLIGLRQYRVLHEQQSKVDL</sequence>
<evidence type="ECO:0000256" key="5">
    <source>
        <dbReference type="SAM" id="MobiDB-lite"/>
    </source>
</evidence>